<reference evidence="1 2" key="1">
    <citation type="submission" date="2018-01" db="EMBL/GenBank/DDBJ databases">
        <title>Saezia sanguinis gen. nov., sp. nov., in the order Burkholderiales isolated from human blood.</title>
        <authorList>
            <person name="Medina-Pascual M.J."/>
            <person name="Valdezate S."/>
            <person name="Monzon S."/>
            <person name="Cuesta I."/>
            <person name="Carrasco G."/>
            <person name="Villalon P."/>
            <person name="Saez-Nieto J.A."/>
        </authorList>
    </citation>
    <scope>NUCLEOTIDE SEQUENCE [LARGE SCALE GENOMIC DNA]</scope>
    <source>
        <strain evidence="1 2">CNM695-12</strain>
    </source>
</reference>
<dbReference type="EMBL" id="PQSP01000008">
    <property type="protein sequence ID" value="RUS65925.1"/>
    <property type="molecule type" value="Genomic_DNA"/>
</dbReference>
<dbReference type="CDD" id="cd00565">
    <property type="entry name" value="Ubl_ThiS"/>
    <property type="match status" value="1"/>
</dbReference>
<dbReference type="Pfam" id="PF02597">
    <property type="entry name" value="ThiS"/>
    <property type="match status" value="1"/>
</dbReference>
<evidence type="ECO:0000313" key="1">
    <source>
        <dbReference type="EMBL" id="RUS65925.1"/>
    </source>
</evidence>
<proteinExistence type="predicted"/>
<keyword evidence="2" id="KW-1185">Reference proteome</keyword>
<dbReference type="Proteomes" id="UP000286947">
    <property type="component" value="Unassembled WGS sequence"/>
</dbReference>
<evidence type="ECO:0008006" key="3">
    <source>
        <dbReference type="Google" id="ProtNLM"/>
    </source>
</evidence>
<dbReference type="AlphaFoldDB" id="A0A433SB21"/>
<dbReference type="InterPro" id="IPR016155">
    <property type="entry name" value="Mopterin_synth/thiamin_S_b"/>
</dbReference>
<dbReference type="InterPro" id="IPR010035">
    <property type="entry name" value="Thi_S"/>
</dbReference>
<dbReference type="InterPro" id="IPR003749">
    <property type="entry name" value="ThiS/MoaD-like"/>
</dbReference>
<gene>
    <name evidence="1" type="ORF">CUZ56_02525</name>
</gene>
<evidence type="ECO:0000313" key="2">
    <source>
        <dbReference type="Proteomes" id="UP000286947"/>
    </source>
</evidence>
<dbReference type="NCBIfam" id="TIGR01683">
    <property type="entry name" value="thiS"/>
    <property type="match status" value="1"/>
</dbReference>
<dbReference type="Gene3D" id="3.10.20.30">
    <property type="match status" value="1"/>
</dbReference>
<comment type="caution">
    <text evidence="1">The sequence shown here is derived from an EMBL/GenBank/DDBJ whole genome shotgun (WGS) entry which is preliminary data.</text>
</comment>
<dbReference type="RefSeq" id="WP_204250895.1">
    <property type="nucleotide sequence ID" value="NZ_PQSP01000008.1"/>
</dbReference>
<dbReference type="InterPro" id="IPR012675">
    <property type="entry name" value="Beta-grasp_dom_sf"/>
</dbReference>
<dbReference type="SUPFAM" id="SSF54285">
    <property type="entry name" value="MoaD/ThiS"/>
    <property type="match status" value="1"/>
</dbReference>
<sequence>MGTTITIMLNGEPQQLPAMTLAAFVSLIGEPASLATAVNGEFVARDVRAAYQLKEGDEVMTFQPITGG</sequence>
<protein>
    <recommendedName>
        <fullName evidence="3">Sulfur carrier protein ThiS</fullName>
    </recommendedName>
</protein>
<organism evidence="1 2">
    <name type="scientific">Saezia sanguinis</name>
    <dbReference type="NCBI Taxonomy" id="1965230"/>
    <lineage>
        <taxon>Bacteria</taxon>
        <taxon>Pseudomonadati</taxon>
        <taxon>Pseudomonadota</taxon>
        <taxon>Betaproteobacteria</taxon>
        <taxon>Burkholderiales</taxon>
        <taxon>Saeziaceae</taxon>
        <taxon>Saezia</taxon>
    </lineage>
</organism>
<name>A0A433SB21_9BURK</name>
<accession>A0A433SB21</accession>